<dbReference type="Gene3D" id="1.10.10.10">
    <property type="entry name" value="Winged helix-like DNA-binding domain superfamily/Winged helix DNA-binding domain"/>
    <property type="match status" value="1"/>
</dbReference>
<dbReference type="GO" id="GO:0003677">
    <property type="term" value="F:DNA binding"/>
    <property type="evidence" value="ECO:0007669"/>
    <property type="project" value="InterPro"/>
</dbReference>
<evidence type="ECO:0000313" key="7">
    <source>
        <dbReference type="EMBL" id="RMH90802.1"/>
    </source>
</evidence>
<evidence type="ECO:0000256" key="4">
    <source>
        <dbReference type="ARBA" id="ARBA00023163"/>
    </source>
</evidence>
<dbReference type="EMBL" id="RFLY01000014">
    <property type="protein sequence ID" value="RMH90802.1"/>
    <property type="molecule type" value="Genomic_DNA"/>
</dbReference>
<evidence type="ECO:0000256" key="3">
    <source>
        <dbReference type="ARBA" id="ARBA00023082"/>
    </source>
</evidence>
<dbReference type="SUPFAM" id="SSF88659">
    <property type="entry name" value="Sigma3 and sigma4 domains of RNA polymerase sigma factors"/>
    <property type="match status" value="1"/>
</dbReference>
<keyword evidence="4" id="KW-0804">Transcription</keyword>
<dbReference type="Pfam" id="PF04542">
    <property type="entry name" value="Sigma70_r2"/>
    <property type="match status" value="1"/>
</dbReference>
<dbReference type="InterPro" id="IPR013249">
    <property type="entry name" value="RNA_pol_sigma70_r4_t2"/>
</dbReference>
<dbReference type="GO" id="GO:0016987">
    <property type="term" value="F:sigma factor activity"/>
    <property type="evidence" value="ECO:0007669"/>
    <property type="project" value="UniProtKB-KW"/>
</dbReference>
<dbReference type="InterPro" id="IPR013325">
    <property type="entry name" value="RNA_pol_sigma_r2"/>
</dbReference>
<reference evidence="7 8" key="1">
    <citation type="submission" date="2018-10" db="EMBL/GenBank/DDBJ databases">
        <title>Proposal of Lysobacter pythonis sp. nov. isolated from royal pythons (Python regius).</title>
        <authorList>
            <person name="Hans-Juergen B."/>
            <person name="Huptas C."/>
            <person name="Sandra B."/>
            <person name="Igor L."/>
            <person name="Joachim S."/>
            <person name="Siegfried S."/>
            <person name="Mareike W."/>
            <person name="Peter K."/>
        </authorList>
    </citation>
    <scope>NUCLEOTIDE SEQUENCE [LARGE SCALE GENOMIC DNA]</scope>
    <source>
        <strain evidence="7 8">4284/11</strain>
    </source>
</reference>
<evidence type="ECO:0000256" key="2">
    <source>
        <dbReference type="ARBA" id="ARBA00023015"/>
    </source>
</evidence>
<accession>A0A3M2HV56</accession>
<keyword evidence="8" id="KW-1185">Reference proteome</keyword>
<protein>
    <submittedName>
        <fullName evidence="7">Sigma-70 family RNA polymerase sigma factor</fullName>
    </submittedName>
</protein>
<dbReference type="InterPro" id="IPR014284">
    <property type="entry name" value="RNA_pol_sigma-70_dom"/>
</dbReference>
<evidence type="ECO:0000259" key="6">
    <source>
        <dbReference type="Pfam" id="PF08281"/>
    </source>
</evidence>
<gene>
    <name evidence="7" type="ORF">EBB59_09815</name>
</gene>
<dbReference type="InterPro" id="IPR007627">
    <property type="entry name" value="RNA_pol_sigma70_r2"/>
</dbReference>
<dbReference type="Proteomes" id="UP000275012">
    <property type="component" value="Unassembled WGS sequence"/>
</dbReference>
<dbReference type="InterPro" id="IPR039425">
    <property type="entry name" value="RNA_pol_sigma-70-like"/>
</dbReference>
<keyword evidence="3" id="KW-0731">Sigma factor</keyword>
<comment type="caution">
    <text evidence="7">The sequence shown here is derived from an EMBL/GenBank/DDBJ whole genome shotgun (WGS) entry which is preliminary data.</text>
</comment>
<dbReference type="PANTHER" id="PTHR43133:SF63">
    <property type="entry name" value="RNA POLYMERASE SIGMA FACTOR FECI-RELATED"/>
    <property type="match status" value="1"/>
</dbReference>
<evidence type="ECO:0000259" key="5">
    <source>
        <dbReference type="Pfam" id="PF04542"/>
    </source>
</evidence>
<dbReference type="AlphaFoldDB" id="A0A3M2HV56"/>
<dbReference type="SUPFAM" id="SSF88946">
    <property type="entry name" value="Sigma2 domain of RNA polymerase sigma factors"/>
    <property type="match status" value="1"/>
</dbReference>
<dbReference type="Gene3D" id="1.10.1740.10">
    <property type="match status" value="1"/>
</dbReference>
<organism evidence="7 8">
    <name type="scientific">Solilutibacter pythonis</name>
    <dbReference type="NCBI Taxonomy" id="2483112"/>
    <lineage>
        <taxon>Bacteria</taxon>
        <taxon>Pseudomonadati</taxon>
        <taxon>Pseudomonadota</taxon>
        <taxon>Gammaproteobacteria</taxon>
        <taxon>Lysobacterales</taxon>
        <taxon>Lysobacteraceae</taxon>
        <taxon>Solilutibacter</taxon>
    </lineage>
</organism>
<evidence type="ECO:0000313" key="8">
    <source>
        <dbReference type="Proteomes" id="UP000275012"/>
    </source>
</evidence>
<sequence length="170" mass="19614">MEDIPALSLPHAELNTLYLQHHHWLLGWLRKRMGGEESARDLAQDTFLRLMNKQEAPDLRTPRAYLTCVAEGLLINFWRRRDIERAYLEHLATLSLPWCPPAEERQAALDALLRLDRMLGNLPARTREVFLLSRLDGLGYAEIAQRLGISVRTVKRDMAAAWLDCLQAME</sequence>
<dbReference type="NCBIfam" id="TIGR02937">
    <property type="entry name" value="sigma70-ECF"/>
    <property type="match status" value="1"/>
</dbReference>
<dbReference type="CDD" id="cd06171">
    <property type="entry name" value="Sigma70_r4"/>
    <property type="match status" value="1"/>
</dbReference>
<dbReference type="InterPro" id="IPR036388">
    <property type="entry name" value="WH-like_DNA-bd_sf"/>
</dbReference>
<dbReference type="Pfam" id="PF08281">
    <property type="entry name" value="Sigma70_r4_2"/>
    <property type="match status" value="1"/>
</dbReference>
<dbReference type="OrthoDB" id="9797134at2"/>
<feature type="domain" description="RNA polymerase sigma-70 region 2" evidence="5">
    <location>
        <begin position="17"/>
        <end position="82"/>
    </location>
</feature>
<feature type="domain" description="RNA polymerase sigma factor 70 region 4 type 2" evidence="6">
    <location>
        <begin position="113"/>
        <end position="161"/>
    </location>
</feature>
<dbReference type="GO" id="GO:0006352">
    <property type="term" value="P:DNA-templated transcription initiation"/>
    <property type="evidence" value="ECO:0007669"/>
    <property type="project" value="InterPro"/>
</dbReference>
<keyword evidence="2" id="KW-0805">Transcription regulation</keyword>
<dbReference type="InterPro" id="IPR013324">
    <property type="entry name" value="RNA_pol_sigma_r3/r4-like"/>
</dbReference>
<comment type="similarity">
    <text evidence="1">Belongs to the sigma-70 factor family. ECF subfamily.</text>
</comment>
<evidence type="ECO:0000256" key="1">
    <source>
        <dbReference type="ARBA" id="ARBA00010641"/>
    </source>
</evidence>
<name>A0A3M2HV56_9GAMM</name>
<proteinExistence type="inferred from homology"/>
<dbReference type="PANTHER" id="PTHR43133">
    <property type="entry name" value="RNA POLYMERASE ECF-TYPE SIGMA FACTO"/>
    <property type="match status" value="1"/>
</dbReference>